<sequence>MELLFALLQLGFLLLDAHDEHLAHLVLLGLQLRQMVAALRLERLLERDRLVVAIDIGESHLFEPLLAVQLVVARMRLLAHILHVGADQHLAQFHKVTVRLILHLHRTPRVLAGPYNLVSDAHQIRTANHGERDVRVHHGVAFRHRLVVGWELIDMHTVRPQLVIDFGLKLGQLRLRDRVRLRDDRDDVHLRVEHLHADEIERL</sequence>
<feature type="chain" id="PRO_5014708031" evidence="1">
    <location>
        <begin position="18"/>
        <end position="203"/>
    </location>
</feature>
<dbReference type="AlphaFoldDB" id="A0A2M4C5R9"/>
<dbReference type="EMBL" id="GGFJ01011522">
    <property type="protein sequence ID" value="MBW60663.1"/>
    <property type="molecule type" value="Transcribed_RNA"/>
</dbReference>
<evidence type="ECO:0000256" key="1">
    <source>
        <dbReference type="SAM" id="SignalP"/>
    </source>
</evidence>
<name>A0A2M4C5R9_9DIPT</name>
<keyword evidence="1" id="KW-0732">Signal</keyword>
<organism evidence="2">
    <name type="scientific">Anopheles marajoara</name>
    <dbReference type="NCBI Taxonomy" id="58244"/>
    <lineage>
        <taxon>Eukaryota</taxon>
        <taxon>Metazoa</taxon>
        <taxon>Ecdysozoa</taxon>
        <taxon>Arthropoda</taxon>
        <taxon>Hexapoda</taxon>
        <taxon>Insecta</taxon>
        <taxon>Pterygota</taxon>
        <taxon>Neoptera</taxon>
        <taxon>Endopterygota</taxon>
        <taxon>Diptera</taxon>
        <taxon>Nematocera</taxon>
        <taxon>Culicoidea</taxon>
        <taxon>Culicidae</taxon>
        <taxon>Anophelinae</taxon>
        <taxon>Anopheles</taxon>
    </lineage>
</organism>
<evidence type="ECO:0000313" key="2">
    <source>
        <dbReference type="EMBL" id="MBW60663.1"/>
    </source>
</evidence>
<protein>
    <submittedName>
        <fullName evidence="2">Putative secreted protein</fullName>
    </submittedName>
</protein>
<feature type="signal peptide" evidence="1">
    <location>
        <begin position="1"/>
        <end position="17"/>
    </location>
</feature>
<reference evidence="2" key="1">
    <citation type="submission" date="2018-01" db="EMBL/GenBank/DDBJ databases">
        <title>An insight into the sialome of Amazonian anophelines.</title>
        <authorList>
            <person name="Ribeiro J.M."/>
            <person name="Scarpassa V."/>
            <person name="Calvo E."/>
        </authorList>
    </citation>
    <scope>NUCLEOTIDE SEQUENCE</scope>
    <source>
        <tissue evidence="2">Salivary glands</tissue>
    </source>
</reference>
<proteinExistence type="predicted"/>
<accession>A0A2M4C5R9</accession>